<sequence>MKQVLTFCLLAGAALFSQSANARVLRVGYQGPQVAGTDYQNLQSAVDAATANDTLQLYQNNYGGTATVTKRLVFVGFGYRLAQNPGLQAVPAAANTSTLSFRAGSENSVVQGISGNIYIAAENVTVSRCSGNVYLGYNTNAVHVPVTNVTVTASHIDLYGNYGAVSNAHISNCIINVNNLSNSAGLYTNNVMIGNNPVFGAFVVKNSIFTYNATWACPTGINAIFENNLFASSCTVTGANNQLNVPMANVFEDWNGFTNGGSESLLALKAGSPALGFGVSGTNTPTDAGIFGGDAGLVYKPGGIPAIPSIYQLSAPQLNATTNPYTITISVRSNN</sequence>
<dbReference type="RefSeq" id="WP_345258038.1">
    <property type="nucleotide sequence ID" value="NZ_BAABGY010000016.1"/>
</dbReference>
<evidence type="ECO:0008006" key="4">
    <source>
        <dbReference type="Google" id="ProtNLM"/>
    </source>
</evidence>
<evidence type="ECO:0000256" key="1">
    <source>
        <dbReference type="SAM" id="SignalP"/>
    </source>
</evidence>
<comment type="caution">
    <text evidence="2">The sequence shown here is derived from an EMBL/GenBank/DDBJ whole genome shotgun (WGS) entry which is preliminary data.</text>
</comment>
<name>A0ABP8HRA1_9BACT</name>
<feature type="signal peptide" evidence="1">
    <location>
        <begin position="1"/>
        <end position="22"/>
    </location>
</feature>
<keyword evidence="1" id="KW-0732">Signal</keyword>
<gene>
    <name evidence="2" type="ORF">GCM10023184_43120</name>
</gene>
<proteinExistence type="predicted"/>
<feature type="chain" id="PRO_5046064177" description="Right-handed parallel beta-helix repeat-containing protein" evidence="1">
    <location>
        <begin position="23"/>
        <end position="335"/>
    </location>
</feature>
<evidence type="ECO:0000313" key="2">
    <source>
        <dbReference type="EMBL" id="GAA4343091.1"/>
    </source>
</evidence>
<keyword evidence="3" id="KW-1185">Reference proteome</keyword>
<evidence type="ECO:0000313" key="3">
    <source>
        <dbReference type="Proteomes" id="UP001501725"/>
    </source>
</evidence>
<dbReference type="Proteomes" id="UP001501725">
    <property type="component" value="Unassembled WGS sequence"/>
</dbReference>
<protein>
    <recommendedName>
        <fullName evidence="4">Right-handed parallel beta-helix repeat-containing protein</fullName>
    </recommendedName>
</protein>
<dbReference type="EMBL" id="BAABGY010000016">
    <property type="protein sequence ID" value="GAA4343091.1"/>
    <property type="molecule type" value="Genomic_DNA"/>
</dbReference>
<dbReference type="InterPro" id="IPR011050">
    <property type="entry name" value="Pectin_lyase_fold/virulence"/>
</dbReference>
<accession>A0ABP8HRA1</accession>
<dbReference type="SUPFAM" id="SSF51126">
    <property type="entry name" value="Pectin lyase-like"/>
    <property type="match status" value="1"/>
</dbReference>
<reference evidence="3" key="1">
    <citation type="journal article" date="2019" name="Int. J. Syst. Evol. Microbiol.">
        <title>The Global Catalogue of Microorganisms (GCM) 10K type strain sequencing project: providing services to taxonomists for standard genome sequencing and annotation.</title>
        <authorList>
            <consortium name="The Broad Institute Genomics Platform"/>
            <consortium name="The Broad Institute Genome Sequencing Center for Infectious Disease"/>
            <person name="Wu L."/>
            <person name="Ma J."/>
        </authorList>
    </citation>
    <scope>NUCLEOTIDE SEQUENCE [LARGE SCALE GENOMIC DNA]</scope>
    <source>
        <strain evidence="3">JCM 17919</strain>
    </source>
</reference>
<organism evidence="2 3">
    <name type="scientific">Flaviaesturariibacter amylovorans</name>
    <dbReference type="NCBI Taxonomy" id="1084520"/>
    <lineage>
        <taxon>Bacteria</taxon>
        <taxon>Pseudomonadati</taxon>
        <taxon>Bacteroidota</taxon>
        <taxon>Chitinophagia</taxon>
        <taxon>Chitinophagales</taxon>
        <taxon>Chitinophagaceae</taxon>
        <taxon>Flaviaestuariibacter</taxon>
    </lineage>
</organism>